<reference evidence="3" key="1">
    <citation type="submission" date="2017-04" db="EMBL/GenBank/DDBJ databases">
        <authorList>
            <person name="Varghese N."/>
            <person name="Submissions S."/>
        </authorList>
    </citation>
    <scope>NUCLEOTIDE SEQUENCE [LARGE SCALE GENOMIC DNA]</scope>
    <source>
        <strain evidence="3">DSM 23072</strain>
    </source>
</reference>
<dbReference type="InterPro" id="IPR015001">
    <property type="entry name" value="DUF1850"/>
</dbReference>
<dbReference type="Pfam" id="PF08905">
    <property type="entry name" value="DUF1850"/>
    <property type="match status" value="1"/>
</dbReference>
<dbReference type="STRING" id="1122938.SAMN05660772_01603"/>
<evidence type="ECO:0000313" key="2">
    <source>
        <dbReference type="EMBL" id="SMB90776.1"/>
    </source>
</evidence>
<protein>
    <recommendedName>
        <fullName evidence="4">DUF1850 domain-containing protein</fullName>
    </recommendedName>
</protein>
<evidence type="ECO:0000313" key="3">
    <source>
        <dbReference type="Proteomes" id="UP000192408"/>
    </source>
</evidence>
<name>A0A1W1VBV1_9PAST</name>
<dbReference type="RefSeq" id="WP_115306435.1">
    <property type="nucleotide sequence ID" value="NZ_FWWV01000069.1"/>
</dbReference>
<keyword evidence="1" id="KW-0812">Transmembrane</keyword>
<evidence type="ECO:0008006" key="4">
    <source>
        <dbReference type="Google" id="ProtNLM"/>
    </source>
</evidence>
<keyword evidence="1" id="KW-0472">Membrane</keyword>
<dbReference type="Proteomes" id="UP000192408">
    <property type="component" value="Unassembled WGS sequence"/>
</dbReference>
<accession>A0A1W1VBV1</accession>
<keyword evidence="3" id="KW-1185">Reference proteome</keyword>
<dbReference type="PROSITE" id="PS51257">
    <property type="entry name" value="PROKAR_LIPOPROTEIN"/>
    <property type="match status" value="1"/>
</dbReference>
<proteinExistence type="predicted"/>
<sequence>MTKAGKVTWIFVLTVTALACLFPLKLFVIQLSDHSCYLYSQEFELSWHHSVERQLWREHYRHDGDKILLDQTWLQTFGAGTPSQGTPITAPSGYVGYRQQIRLAEINWVVSANMQGELTAQQRVIPFYQFVPDYSVVRIIPSRIAMIVFLLGRSCHDWAS</sequence>
<evidence type="ECO:0000256" key="1">
    <source>
        <dbReference type="SAM" id="Phobius"/>
    </source>
</evidence>
<dbReference type="EMBL" id="FWWV01000069">
    <property type="protein sequence ID" value="SMB90776.1"/>
    <property type="molecule type" value="Genomic_DNA"/>
</dbReference>
<dbReference type="AlphaFoldDB" id="A0A1W1VBV1"/>
<keyword evidence="1" id="KW-1133">Transmembrane helix</keyword>
<gene>
    <name evidence="2" type="ORF">SAMN05660772_01603</name>
</gene>
<feature type="transmembrane region" description="Helical" evidence="1">
    <location>
        <begin position="7"/>
        <end position="28"/>
    </location>
</feature>
<organism evidence="2 3">
    <name type="scientific">Pasteurella testudinis DSM 23072</name>
    <dbReference type="NCBI Taxonomy" id="1122938"/>
    <lineage>
        <taxon>Bacteria</taxon>
        <taxon>Pseudomonadati</taxon>
        <taxon>Pseudomonadota</taxon>
        <taxon>Gammaproteobacteria</taxon>
        <taxon>Pasteurellales</taxon>
        <taxon>Pasteurellaceae</taxon>
        <taxon>Pasteurella</taxon>
    </lineage>
</organism>